<dbReference type="PANTHER" id="PTHR33540:SF2">
    <property type="entry name" value="TRNA THREONYLCARBAMOYLADENOSINE BIOSYNTHESIS PROTEIN TSAE"/>
    <property type="match status" value="1"/>
</dbReference>
<dbReference type="GO" id="GO:0002949">
    <property type="term" value="P:tRNA threonylcarbamoyladenosine modification"/>
    <property type="evidence" value="ECO:0007669"/>
    <property type="project" value="InterPro"/>
</dbReference>
<evidence type="ECO:0000256" key="7">
    <source>
        <dbReference type="ARBA" id="ARBA00022741"/>
    </source>
</evidence>
<dbReference type="NCBIfam" id="TIGR00150">
    <property type="entry name" value="T6A_YjeE"/>
    <property type="match status" value="1"/>
</dbReference>
<dbReference type="Gene3D" id="3.40.50.300">
    <property type="entry name" value="P-loop containing nucleotide triphosphate hydrolases"/>
    <property type="match status" value="1"/>
</dbReference>
<proteinExistence type="inferred from homology"/>
<dbReference type="AlphaFoldDB" id="A0A433X8E9"/>
<keyword evidence="7" id="KW-0547">Nucleotide-binding</keyword>
<comment type="caution">
    <text evidence="11">The sequence shown here is derived from an EMBL/GenBank/DDBJ whole genome shotgun (WGS) entry which is preliminary data.</text>
</comment>
<evidence type="ECO:0000313" key="12">
    <source>
        <dbReference type="Proteomes" id="UP000281547"/>
    </source>
</evidence>
<evidence type="ECO:0000256" key="1">
    <source>
        <dbReference type="ARBA" id="ARBA00004496"/>
    </source>
</evidence>
<keyword evidence="8" id="KW-0067">ATP-binding</keyword>
<gene>
    <name evidence="11" type="primary">tsaE</name>
    <name evidence="11" type="ORF">EMQ25_13490</name>
</gene>
<dbReference type="InterPro" id="IPR003442">
    <property type="entry name" value="T6A_TsaE"/>
</dbReference>
<evidence type="ECO:0000256" key="10">
    <source>
        <dbReference type="ARBA" id="ARBA00032441"/>
    </source>
</evidence>
<accession>A0A433X8E9</accession>
<evidence type="ECO:0000256" key="5">
    <source>
        <dbReference type="ARBA" id="ARBA00022694"/>
    </source>
</evidence>
<dbReference type="GO" id="GO:0005737">
    <property type="term" value="C:cytoplasm"/>
    <property type="evidence" value="ECO:0007669"/>
    <property type="project" value="UniProtKB-SubCell"/>
</dbReference>
<dbReference type="PANTHER" id="PTHR33540">
    <property type="entry name" value="TRNA THREONYLCARBAMOYLADENOSINE BIOSYNTHESIS PROTEIN TSAE"/>
    <property type="match status" value="1"/>
</dbReference>
<evidence type="ECO:0000313" key="11">
    <source>
        <dbReference type="EMBL" id="RUT30318.1"/>
    </source>
</evidence>
<organism evidence="11 12">
    <name type="scientific">Arsenicitalea aurantiaca</name>
    <dbReference type="NCBI Taxonomy" id="1783274"/>
    <lineage>
        <taxon>Bacteria</taxon>
        <taxon>Pseudomonadati</taxon>
        <taxon>Pseudomonadota</taxon>
        <taxon>Alphaproteobacteria</taxon>
        <taxon>Hyphomicrobiales</taxon>
        <taxon>Devosiaceae</taxon>
        <taxon>Arsenicitalea</taxon>
    </lineage>
</organism>
<evidence type="ECO:0000256" key="8">
    <source>
        <dbReference type="ARBA" id="ARBA00022840"/>
    </source>
</evidence>
<keyword evidence="5" id="KW-0819">tRNA processing</keyword>
<evidence type="ECO:0000256" key="9">
    <source>
        <dbReference type="ARBA" id="ARBA00022842"/>
    </source>
</evidence>
<dbReference type="Pfam" id="PF02367">
    <property type="entry name" value="TsaE"/>
    <property type="match status" value="1"/>
</dbReference>
<keyword evidence="6" id="KW-0479">Metal-binding</keyword>
<keyword evidence="12" id="KW-1185">Reference proteome</keyword>
<comment type="similarity">
    <text evidence="2">Belongs to the TsaE family.</text>
</comment>
<comment type="subcellular location">
    <subcellularLocation>
        <location evidence="1">Cytoplasm</location>
    </subcellularLocation>
</comment>
<keyword evidence="11" id="KW-0808">Transferase</keyword>
<protein>
    <recommendedName>
        <fullName evidence="3">tRNA threonylcarbamoyladenosine biosynthesis protein TsaE</fullName>
    </recommendedName>
    <alternativeName>
        <fullName evidence="10">t(6)A37 threonylcarbamoyladenosine biosynthesis protein TsaE</fullName>
    </alternativeName>
</protein>
<keyword evidence="4" id="KW-0963">Cytoplasm</keyword>
<evidence type="ECO:0000256" key="4">
    <source>
        <dbReference type="ARBA" id="ARBA00022490"/>
    </source>
</evidence>
<reference evidence="11 12" key="1">
    <citation type="journal article" date="2016" name="Int. J. Syst. Evol. Microbiol.">
        <title>Arsenicitalea aurantiaca gen. nov., sp. nov., a new member of the family Hyphomicrobiaceae, isolated from high-arsenic sediment.</title>
        <authorList>
            <person name="Mu Y."/>
            <person name="Zhou L."/>
            <person name="Zeng X.C."/>
            <person name="Liu L."/>
            <person name="Pan Y."/>
            <person name="Chen X."/>
            <person name="Wang J."/>
            <person name="Li S."/>
            <person name="Li W.J."/>
            <person name="Wang Y."/>
        </authorList>
    </citation>
    <scope>NUCLEOTIDE SEQUENCE [LARGE SCALE GENOMIC DNA]</scope>
    <source>
        <strain evidence="11 12">42-50</strain>
    </source>
</reference>
<dbReference type="EMBL" id="RZNJ01000004">
    <property type="protein sequence ID" value="RUT30318.1"/>
    <property type="molecule type" value="Genomic_DNA"/>
</dbReference>
<dbReference type="GO" id="GO:0046872">
    <property type="term" value="F:metal ion binding"/>
    <property type="evidence" value="ECO:0007669"/>
    <property type="project" value="UniProtKB-KW"/>
</dbReference>
<name>A0A433X8E9_9HYPH</name>
<evidence type="ECO:0000256" key="6">
    <source>
        <dbReference type="ARBA" id="ARBA00022723"/>
    </source>
</evidence>
<evidence type="ECO:0000256" key="2">
    <source>
        <dbReference type="ARBA" id="ARBA00007599"/>
    </source>
</evidence>
<evidence type="ECO:0000256" key="3">
    <source>
        <dbReference type="ARBA" id="ARBA00019010"/>
    </source>
</evidence>
<dbReference type="OrthoDB" id="9809275at2"/>
<keyword evidence="9" id="KW-0460">Magnesium</keyword>
<dbReference type="GO" id="GO:0016740">
    <property type="term" value="F:transferase activity"/>
    <property type="evidence" value="ECO:0007669"/>
    <property type="project" value="UniProtKB-KW"/>
</dbReference>
<dbReference type="SUPFAM" id="SSF52540">
    <property type="entry name" value="P-loop containing nucleoside triphosphate hydrolases"/>
    <property type="match status" value="1"/>
</dbReference>
<dbReference type="Proteomes" id="UP000281547">
    <property type="component" value="Unassembled WGS sequence"/>
</dbReference>
<dbReference type="RefSeq" id="WP_127189099.1">
    <property type="nucleotide sequence ID" value="NZ_RZNJ01000004.1"/>
</dbReference>
<dbReference type="InterPro" id="IPR027417">
    <property type="entry name" value="P-loop_NTPase"/>
</dbReference>
<sequence length="143" mass="15438">MARESLFLDTPEATDALGRSLAQRLRPGALVLLSGELGAGKSALARALIRALMDDPGLEVPSPSFSLVQPYRGENRAILHADLYRLGHEAEMDELGLFDDPDAIRLVEWPERAPSLLDLADLAIRLDIPPGGAGRTATLDWAD</sequence>
<dbReference type="GO" id="GO:0005524">
    <property type="term" value="F:ATP binding"/>
    <property type="evidence" value="ECO:0007669"/>
    <property type="project" value="UniProtKB-KW"/>
</dbReference>